<keyword evidence="3" id="KW-0732">Signal</keyword>
<keyword evidence="2" id="KW-0812">Transmembrane</keyword>
<gene>
    <name evidence="4" type="ordered locus">Slip_1254</name>
</gene>
<keyword evidence="2" id="KW-0472">Membrane</keyword>
<dbReference type="RefSeq" id="WP_013175428.1">
    <property type="nucleotide sequence ID" value="NC_014220.1"/>
</dbReference>
<evidence type="ECO:0000256" key="2">
    <source>
        <dbReference type="SAM" id="Phobius"/>
    </source>
</evidence>
<feature type="chain" id="PRO_5003094408" description="LPXTG-motif cell wall anchor domain protein" evidence="3">
    <location>
        <begin position="24"/>
        <end position="314"/>
    </location>
</feature>
<feature type="transmembrane region" description="Helical" evidence="2">
    <location>
        <begin position="294"/>
        <end position="311"/>
    </location>
</feature>
<dbReference type="EMBL" id="CP002048">
    <property type="protein sequence ID" value="ADI02026.1"/>
    <property type="molecule type" value="Genomic_DNA"/>
</dbReference>
<organism evidence="4 5">
    <name type="scientific">Syntrophothermus lipocalidus (strain DSM 12680 / TGB-C1)</name>
    <dbReference type="NCBI Taxonomy" id="643648"/>
    <lineage>
        <taxon>Bacteria</taxon>
        <taxon>Bacillati</taxon>
        <taxon>Bacillota</taxon>
        <taxon>Clostridia</taxon>
        <taxon>Eubacteriales</taxon>
        <taxon>Syntrophomonadaceae</taxon>
        <taxon>Syntrophothermus</taxon>
    </lineage>
</organism>
<evidence type="ECO:0000313" key="5">
    <source>
        <dbReference type="Proteomes" id="UP000000378"/>
    </source>
</evidence>
<protein>
    <recommendedName>
        <fullName evidence="6">LPXTG-motif cell wall anchor domain protein</fullName>
    </recommendedName>
</protein>
<dbReference type="HOGENOM" id="CLU_885457_0_0_9"/>
<feature type="signal peptide" evidence="3">
    <location>
        <begin position="1"/>
        <end position="23"/>
    </location>
</feature>
<feature type="compositionally biased region" description="Gly residues" evidence="1">
    <location>
        <begin position="214"/>
        <end position="243"/>
    </location>
</feature>
<evidence type="ECO:0000313" key="4">
    <source>
        <dbReference type="EMBL" id="ADI02026.1"/>
    </source>
</evidence>
<reference evidence="4 5" key="2">
    <citation type="journal article" date="2010" name="Stand. Genomic Sci.">
        <title>Complete genome sequence of Syntrophothermus lipocalidus type strain (TGB-C1).</title>
        <authorList>
            <person name="Djao O.D."/>
            <person name="Zhang X."/>
            <person name="Lucas S."/>
            <person name="Lapidus A."/>
            <person name="Del Rio T.G."/>
            <person name="Nolan M."/>
            <person name="Tice H."/>
            <person name="Cheng J.F."/>
            <person name="Han C."/>
            <person name="Tapia R."/>
            <person name="Goodwin L."/>
            <person name="Pitluck S."/>
            <person name="Liolios K."/>
            <person name="Ivanova N."/>
            <person name="Mavromatis K."/>
            <person name="Mikhailova N."/>
            <person name="Ovchinnikova G."/>
            <person name="Pati A."/>
            <person name="Brambilla E."/>
            <person name="Chen A."/>
            <person name="Palaniappan K."/>
            <person name="Land M."/>
            <person name="Hauser L."/>
            <person name="Chang Y.J."/>
            <person name="Jeffries C.D."/>
            <person name="Rohde M."/>
            <person name="Sikorski J."/>
            <person name="Spring S."/>
            <person name="Goker M."/>
            <person name="Detter J.C."/>
            <person name="Woyke T."/>
            <person name="Bristow J."/>
            <person name="Eisen J.A."/>
            <person name="Markowitz V."/>
            <person name="Hugenholtz P."/>
            <person name="Kyrpides N.C."/>
            <person name="Klenk H.P."/>
        </authorList>
    </citation>
    <scope>NUCLEOTIDE SEQUENCE [LARGE SCALE GENOMIC DNA]</scope>
    <source>
        <strain evidence="5">DSM 12680 / TGB-C1</strain>
    </source>
</reference>
<keyword evidence="5" id="KW-1185">Reference proteome</keyword>
<proteinExistence type="predicted"/>
<dbReference type="STRING" id="643648.Slip_1254"/>
<evidence type="ECO:0008006" key="6">
    <source>
        <dbReference type="Google" id="ProtNLM"/>
    </source>
</evidence>
<name>D7CMU1_SYNLT</name>
<feature type="region of interest" description="Disordered" evidence="1">
    <location>
        <begin position="209"/>
        <end position="248"/>
    </location>
</feature>
<keyword evidence="2" id="KW-1133">Transmembrane helix</keyword>
<evidence type="ECO:0000256" key="3">
    <source>
        <dbReference type="SAM" id="SignalP"/>
    </source>
</evidence>
<dbReference type="Proteomes" id="UP000000378">
    <property type="component" value="Chromosome"/>
</dbReference>
<dbReference type="AlphaFoldDB" id="D7CMU1"/>
<reference evidence="5" key="1">
    <citation type="journal article" date="2010" name="Stand. Genomic Sci.">
        <title>Complete genome sequence of Syntrophothermus lipocalidus type strain (TGB-C1T).</title>
        <authorList>
            <consortium name="US DOE Joint Genome Institute (JGI-PGF)"/>
            <person name="Djao O."/>
            <person name="Zhang X."/>
            <person name="Lucas S."/>
            <person name="Lapidus A."/>
            <person name="Glavina Del Rio T."/>
            <person name="Nolan M."/>
            <person name="Tice H."/>
            <person name="Cheng J."/>
            <person name="Han C."/>
            <person name="Tapia R."/>
            <person name="Goodwin L."/>
            <person name="Pitluck S."/>
            <person name="Liolios K."/>
            <person name="Ivanova N."/>
            <person name="Mavromatis K."/>
            <person name="Mikhailova N."/>
            <person name="Ovchinnikova G."/>
            <person name="Pati A."/>
            <person name="Brambilla E."/>
            <person name="Chen A."/>
            <person name="Palaniappan K."/>
            <person name="Land M."/>
            <person name="Hauser L."/>
            <person name="Chang Y."/>
            <person name="Jeffries C."/>
            <person name="Rohde M."/>
            <person name="Sikorski J."/>
            <person name="Spring S."/>
            <person name="Goker M."/>
            <person name="Detter J."/>
            <person name="Woyke T."/>
            <person name="Bristow J."/>
            <person name="Eisen J."/>
            <person name="Markowitz V."/>
            <person name="Hugenholtz P."/>
            <person name="Kyrpides N."/>
            <person name="Klenk H."/>
        </authorList>
    </citation>
    <scope>NUCLEOTIDE SEQUENCE [LARGE SCALE GENOMIC DNA]</scope>
    <source>
        <strain evidence="5">DSM 12680 / TGB-C1</strain>
    </source>
</reference>
<accession>D7CMU1</accession>
<sequence>MSKKGFILGILMLSLMVMGIAYAQPSSDDSGVPTAGTDYLRIGIRNVGTVDQGPDPQYYQGGNPDPEKKDVAATAFEANGSPVFELNGIKYFDTISQRVTGAYPGYETGCIMEIANGGRVPCQIDNVVLAWIGSQDFKEYVSIHSFSIFADDQTVIASGTSWSDFAETLKNIELKPGEVVTAELRYYFKSSEEDPMPQNANGKIQVALDTSQEGDGGGGNGGGNGGNNGGDNGTSGGESGGGEPVSVPETVIVPSAPQVQAPATAPGTTGPTPERLVIAGRALPRLPYTGGNPIPYIVLGLALAGTGILVVRRS</sequence>
<evidence type="ECO:0000256" key="1">
    <source>
        <dbReference type="SAM" id="MobiDB-lite"/>
    </source>
</evidence>
<dbReference type="OrthoDB" id="1955180at2"/>
<dbReference type="KEGG" id="slp:Slip_1254"/>